<proteinExistence type="predicted"/>
<keyword evidence="2" id="KW-0694">RNA-binding</keyword>
<dbReference type="InterPro" id="IPR004087">
    <property type="entry name" value="KH_dom"/>
</dbReference>
<comment type="caution">
    <text evidence="5">The sequence shown here is derived from an EMBL/GenBank/DDBJ whole genome shotgun (WGS) entry which is preliminary data.</text>
</comment>
<evidence type="ECO:0000259" key="4">
    <source>
        <dbReference type="SMART" id="SM00322"/>
    </source>
</evidence>
<dbReference type="PANTHER" id="PTHR10288">
    <property type="entry name" value="KH DOMAIN CONTAINING RNA BINDING PROTEIN"/>
    <property type="match status" value="1"/>
</dbReference>
<organism evidence="5 6">
    <name type="scientific">Forsythia ovata</name>
    <dbReference type="NCBI Taxonomy" id="205694"/>
    <lineage>
        <taxon>Eukaryota</taxon>
        <taxon>Viridiplantae</taxon>
        <taxon>Streptophyta</taxon>
        <taxon>Embryophyta</taxon>
        <taxon>Tracheophyta</taxon>
        <taxon>Spermatophyta</taxon>
        <taxon>Magnoliopsida</taxon>
        <taxon>eudicotyledons</taxon>
        <taxon>Gunneridae</taxon>
        <taxon>Pentapetalae</taxon>
        <taxon>asterids</taxon>
        <taxon>lamiids</taxon>
        <taxon>Lamiales</taxon>
        <taxon>Oleaceae</taxon>
        <taxon>Forsythieae</taxon>
        <taxon>Forsythia</taxon>
    </lineage>
</organism>
<feature type="domain" description="K Homology" evidence="4">
    <location>
        <begin position="53"/>
        <end position="125"/>
    </location>
</feature>
<dbReference type="InterPro" id="IPR004088">
    <property type="entry name" value="KH_dom_type_1"/>
</dbReference>
<feature type="region of interest" description="Disordered" evidence="3">
    <location>
        <begin position="506"/>
        <end position="572"/>
    </location>
</feature>
<feature type="domain" description="K Homology" evidence="4">
    <location>
        <begin position="316"/>
        <end position="393"/>
    </location>
</feature>
<dbReference type="SMART" id="SM00322">
    <property type="entry name" value="KH"/>
    <property type="match status" value="5"/>
</dbReference>
<dbReference type="AlphaFoldDB" id="A0ABD1TU96"/>
<feature type="domain" description="K Homology" evidence="4">
    <location>
        <begin position="401"/>
        <end position="476"/>
    </location>
</feature>
<accession>A0ABD1TU96</accession>
<protein>
    <submittedName>
        <fullName evidence="5">RNA-binding KH domain-containing protein</fullName>
    </submittedName>
</protein>
<evidence type="ECO:0000313" key="5">
    <source>
        <dbReference type="EMBL" id="KAL2516143.1"/>
    </source>
</evidence>
<feature type="domain" description="K Homology" evidence="4">
    <location>
        <begin position="606"/>
        <end position="676"/>
    </location>
</feature>
<dbReference type="Gene3D" id="3.30.1370.10">
    <property type="entry name" value="K Homology domain, type 1"/>
    <property type="match status" value="3"/>
</dbReference>
<reference evidence="6" key="1">
    <citation type="submission" date="2024-07" db="EMBL/GenBank/DDBJ databases">
        <title>Two chromosome-level genome assemblies of Korean endemic species Abeliophyllum distichum and Forsythia ovata (Oleaceae).</title>
        <authorList>
            <person name="Jang H."/>
        </authorList>
    </citation>
    <scope>NUCLEOTIDE SEQUENCE [LARGE SCALE GENOMIC DNA]</scope>
</reference>
<name>A0ABD1TU96_9LAMI</name>
<gene>
    <name evidence="5" type="ORF">Fot_30114</name>
</gene>
<dbReference type="Pfam" id="PF00013">
    <property type="entry name" value="KH_1"/>
    <property type="match status" value="5"/>
</dbReference>
<keyword evidence="6" id="KW-1185">Reference proteome</keyword>
<dbReference type="CDD" id="cd22460">
    <property type="entry name" value="KH-I_PEPPER_rpt2_like"/>
    <property type="match status" value="1"/>
</dbReference>
<evidence type="ECO:0000313" key="6">
    <source>
        <dbReference type="Proteomes" id="UP001604277"/>
    </source>
</evidence>
<sequence length="681" mass="73376">MDAPFIPKRPYDPTTEPFSPSAKRRHQPPPISSSTPPPPISYRQPPNLKLSANETLFRILCPATRTGSVIGKGGAVVRHITEETGARIRIDDSPPHYQERVIVVIADSTKKDNSDNSNSKNEILSGSVLSSNNEEEGLHSAAQVALLKVFERIIKVDEEGKEERPDAIVGGGVVCCRLLAPSIQVGYVLGRGGINLDRIRRETGALVKVLPRDQMPPCSFPGDELIEISGTFLAARKALLSISGCLQDNPAADASNPSTPNSSVGALHGNGMRPHMNPFPPQGYAPGHQTVDHLSRSYPSSGAENNGMNNRMYFEEEVVFKLLCQVDKVGSLIGKGGSIVRVLQAETGASIKIAEAAASDSDEKIVVISARENSEQNRSPAQEAVIRVHGRISEIGYEPGVAVVARLLVHSNQMGFLFGNGGAFIAEIRRATGASICIFPKEQVLKYGSPNEEVVQIIGNLQSVQDSLFQITSRLRETIFPFKPPFAPSYLPPHPDMPPPFLRPIHDPSSPGYSSPRGFPRGTDHVGIPAKPVEPWPALSRSVDRHGPTYPDHVPYPYGSERRAHGQRPSSPGRWTFEAVGSVNATGAADTVGSFANSKTTGPHAPSITIEVVIPQVLLGHIYGENNKNLDQIRQMSGSNVVVHDPRPGATEGTVVVSGTPDRTRIAQILIHGFILAEQNP</sequence>
<dbReference type="GO" id="GO:0003723">
    <property type="term" value="F:RNA binding"/>
    <property type="evidence" value="ECO:0007669"/>
    <property type="project" value="UniProtKB-UniRule"/>
</dbReference>
<dbReference type="Proteomes" id="UP001604277">
    <property type="component" value="Unassembled WGS sequence"/>
</dbReference>
<dbReference type="CDD" id="cd22459">
    <property type="entry name" value="KH-I_PEPPER_rpt1_like"/>
    <property type="match status" value="2"/>
</dbReference>
<dbReference type="InterPro" id="IPR036612">
    <property type="entry name" value="KH_dom_type_1_sf"/>
</dbReference>
<evidence type="ECO:0000256" key="3">
    <source>
        <dbReference type="SAM" id="MobiDB-lite"/>
    </source>
</evidence>
<dbReference type="PROSITE" id="PS50084">
    <property type="entry name" value="KH_TYPE_1"/>
    <property type="match status" value="5"/>
</dbReference>
<dbReference type="EMBL" id="JBFOLJ010000008">
    <property type="protein sequence ID" value="KAL2516143.1"/>
    <property type="molecule type" value="Genomic_DNA"/>
</dbReference>
<keyword evidence="1" id="KW-0677">Repeat</keyword>
<dbReference type="Gene3D" id="3.30.310.210">
    <property type="match status" value="1"/>
</dbReference>
<evidence type="ECO:0000256" key="2">
    <source>
        <dbReference type="PROSITE-ProRule" id="PRU00117"/>
    </source>
</evidence>
<feature type="domain" description="K Homology" evidence="4">
    <location>
        <begin position="172"/>
        <end position="247"/>
    </location>
</feature>
<dbReference type="SUPFAM" id="SSF54791">
    <property type="entry name" value="Eukaryotic type KH-domain (KH-domain type I)"/>
    <property type="match status" value="5"/>
</dbReference>
<feature type="compositionally biased region" description="Pro residues" evidence="3">
    <location>
        <begin position="28"/>
        <end position="40"/>
    </location>
</feature>
<feature type="region of interest" description="Disordered" evidence="3">
    <location>
        <begin position="284"/>
        <end position="303"/>
    </location>
</feature>
<feature type="region of interest" description="Disordered" evidence="3">
    <location>
        <begin position="1"/>
        <end position="47"/>
    </location>
</feature>
<evidence type="ECO:0000256" key="1">
    <source>
        <dbReference type="ARBA" id="ARBA00022737"/>
    </source>
</evidence>